<dbReference type="PANTHER" id="PTHR14239">
    <property type="entry name" value="DUDULIN-RELATED"/>
    <property type="match status" value="1"/>
</dbReference>
<dbReference type="SUPFAM" id="SSF51735">
    <property type="entry name" value="NAD(P)-binding Rossmann-fold domains"/>
    <property type="match status" value="1"/>
</dbReference>
<dbReference type="Proteomes" id="UP001589747">
    <property type="component" value="Unassembled WGS sequence"/>
</dbReference>
<dbReference type="InterPro" id="IPR051267">
    <property type="entry name" value="STEAP_metalloreductase"/>
</dbReference>
<name>A0ABV5KP41_9BACL</name>
<dbReference type="Pfam" id="PF03807">
    <property type="entry name" value="F420_oxidored"/>
    <property type="match status" value="1"/>
</dbReference>
<dbReference type="Gene3D" id="3.40.50.720">
    <property type="entry name" value="NAD(P)-binding Rossmann-like Domain"/>
    <property type="match status" value="1"/>
</dbReference>
<reference evidence="3 4" key="1">
    <citation type="submission" date="2024-09" db="EMBL/GenBank/DDBJ databases">
        <authorList>
            <person name="Sun Q."/>
            <person name="Mori K."/>
        </authorList>
    </citation>
    <scope>NUCLEOTIDE SEQUENCE [LARGE SCALE GENOMIC DNA]</scope>
    <source>
        <strain evidence="3 4">TISTR 2452</strain>
    </source>
</reference>
<evidence type="ECO:0000256" key="1">
    <source>
        <dbReference type="ARBA" id="ARBA00023002"/>
    </source>
</evidence>
<protein>
    <submittedName>
        <fullName evidence="3">NADPH-dependent F420 reductase</fullName>
    </submittedName>
</protein>
<evidence type="ECO:0000313" key="4">
    <source>
        <dbReference type="Proteomes" id="UP001589747"/>
    </source>
</evidence>
<dbReference type="RefSeq" id="WP_377493590.1">
    <property type="nucleotide sequence ID" value="NZ_JBHMDO010000017.1"/>
</dbReference>
<keyword evidence="1" id="KW-0560">Oxidoreductase</keyword>
<dbReference type="EMBL" id="JBHMDO010000017">
    <property type="protein sequence ID" value="MFB9326381.1"/>
    <property type="molecule type" value="Genomic_DNA"/>
</dbReference>
<evidence type="ECO:0000313" key="3">
    <source>
        <dbReference type="EMBL" id="MFB9326381.1"/>
    </source>
</evidence>
<dbReference type="InterPro" id="IPR028939">
    <property type="entry name" value="P5C_Rdtase_cat_N"/>
</dbReference>
<sequence>MKKISVLGTGNMGKALVKQAAANLEGQVLWGSRNPEAAAELAKGFRQERIVTGTYEDALQADIIIPAFPAAAILEWAEANREQLKNKIVVDIANPFNADFSGFTTSWGESSSERLQALLPESIVIGAFKNTFFQVFEQPEFQDRQSDVLVTGDDEDAVQQFIQRFNPLPFRFLHAGPLANNRTIERFTLLELELAVRYGTYPYISLQVFGIPEAVPVI</sequence>
<gene>
    <name evidence="3" type="ORF">ACFFSY_10690</name>
</gene>
<proteinExistence type="predicted"/>
<comment type="caution">
    <text evidence="3">The sequence shown here is derived from an EMBL/GenBank/DDBJ whole genome shotgun (WGS) entry which is preliminary data.</text>
</comment>
<keyword evidence="4" id="KW-1185">Reference proteome</keyword>
<dbReference type="InterPro" id="IPR036291">
    <property type="entry name" value="NAD(P)-bd_dom_sf"/>
</dbReference>
<accession>A0ABV5KP41</accession>
<feature type="domain" description="Pyrroline-5-carboxylate reductase catalytic N-terminal" evidence="2">
    <location>
        <begin position="3"/>
        <end position="95"/>
    </location>
</feature>
<evidence type="ECO:0000259" key="2">
    <source>
        <dbReference type="Pfam" id="PF03807"/>
    </source>
</evidence>
<organism evidence="3 4">
    <name type="scientific">Paenibacillus aurantiacus</name>
    <dbReference type="NCBI Taxonomy" id="1936118"/>
    <lineage>
        <taxon>Bacteria</taxon>
        <taxon>Bacillati</taxon>
        <taxon>Bacillota</taxon>
        <taxon>Bacilli</taxon>
        <taxon>Bacillales</taxon>
        <taxon>Paenibacillaceae</taxon>
        <taxon>Paenibacillus</taxon>
    </lineage>
</organism>